<dbReference type="EMBL" id="KN847337">
    <property type="protein sequence ID" value="KIW41579.1"/>
    <property type="molecule type" value="Genomic_DNA"/>
</dbReference>
<keyword evidence="2" id="KW-1185">Reference proteome</keyword>
<evidence type="ECO:0000313" key="2">
    <source>
        <dbReference type="Proteomes" id="UP000053342"/>
    </source>
</evidence>
<accession>A0A0D2E1B6</accession>
<name>A0A0D2E1B6_9EURO</name>
<dbReference type="RefSeq" id="XP_016261795.1">
    <property type="nucleotide sequence ID" value="XM_016408315.1"/>
</dbReference>
<reference evidence="1 2" key="1">
    <citation type="submission" date="2015-01" db="EMBL/GenBank/DDBJ databases">
        <title>The Genome Sequence of Exophiala oligosperma CBS72588.</title>
        <authorList>
            <consortium name="The Broad Institute Genomics Platform"/>
            <person name="Cuomo C."/>
            <person name="de Hoog S."/>
            <person name="Gorbushina A."/>
            <person name="Stielow B."/>
            <person name="Teixiera M."/>
            <person name="Abouelleil A."/>
            <person name="Chapman S.B."/>
            <person name="Priest M."/>
            <person name="Young S.K."/>
            <person name="Wortman J."/>
            <person name="Nusbaum C."/>
            <person name="Birren B."/>
        </authorList>
    </citation>
    <scope>NUCLEOTIDE SEQUENCE [LARGE SCALE GENOMIC DNA]</scope>
    <source>
        <strain evidence="1 2">CBS 72588</strain>
    </source>
</reference>
<dbReference type="GeneID" id="27359202"/>
<dbReference type="Proteomes" id="UP000053342">
    <property type="component" value="Unassembled WGS sequence"/>
</dbReference>
<proteinExistence type="predicted"/>
<sequence length="139" mass="16163">MDGEWTLIETKVKRKGSLDYALDHDYVVVNTARVPTTRTPKNTTERPSALCTTQTPATKFLELKEFPRKRSRENTKMFRDREQKNKRAVMILDNYQLLCKYAEANGKTVAQTRMYFRKVACGLDAEPIIENWLNDDDKA</sequence>
<organism evidence="1 2">
    <name type="scientific">Exophiala oligosperma</name>
    <dbReference type="NCBI Taxonomy" id="215243"/>
    <lineage>
        <taxon>Eukaryota</taxon>
        <taxon>Fungi</taxon>
        <taxon>Dikarya</taxon>
        <taxon>Ascomycota</taxon>
        <taxon>Pezizomycotina</taxon>
        <taxon>Eurotiomycetes</taxon>
        <taxon>Chaetothyriomycetidae</taxon>
        <taxon>Chaetothyriales</taxon>
        <taxon>Herpotrichiellaceae</taxon>
        <taxon>Exophiala</taxon>
    </lineage>
</organism>
<dbReference type="AlphaFoldDB" id="A0A0D2E1B6"/>
<dbReference type="OrthoDB" id="5372011at2759"/>
<gene>
    <name evidence="1" type="ORF">PV06_07128</name>
</gene>
<dbReference type="HOGENOM" id="CLU_1845119_0_0_1"/>
<protein>
    <submittedName>
        <fullName evidence="1">Uncharacterized protein</fullName>
    </submittedName>
</protein>
<dbReference type="VEuPathDB" id="FungiDB:PV06_07128"/>
<evidence type="ECO:0000313" key="1">
    <source>
        <dbReference type="EMBL" id="KIW41579.1"/>
    </source>
</evidence>